<keyword evidence="8" id="KW-1185">Reference proteome</keyword>
<keyword evidence="3 6" id="KW-0812">Transmembrane</keyword>
<proteinExistence type="predicted"/>
<dbReference type="Proteomes" id="UP001320715">
    <property type="component" value="Unassembled WGS sequence"/>
</dbReference>
<feature type="transmembrane region" description="Helical" evidence="6">
    <location>
        <begin position="281"/>
        <end position="299"/>
    </location>
</feature>
<feature type="transmembrane region" description="Helical" evidence="6">
    <location>
        <begin position="46"/>
        <end position="71"/>
    </location>
</feature>
<evidence type="ECO:0000256" key="2">
    <source>
        <dbReference type="ARBA" id="ARBA00022475"/>
    </source>
</evidence>
<dbReference type="PANTHER" id="PTHR33529">
    <property type="entry name" value="SLR0882 PROTEIN-RELATED"/>
    <property type="match status" value="1"/>
</dbReference>
<accession>A0ABT1CUT7</accession>
<feature type="transmembrane region" description="Helical" evidence="6">
    <location>
        <begin position="103"/>
        <end position="121"/>
    </location>
</feature>
<feature type="transmembrane region" description="Helical" evidence="6">
    <location>
        <begin position="341"/>
        <end position="359"/>
    </location>
</feature>
<feature type="transmembrane region" description="Helical" evidence="6">
    <location>
        <begin position="311"/>
        <end position="329"/>
    </location>
</feature>
<evidence type="ECO:0000256" key="5">
    <source>
        <dbReference type="ARBA" id="ARBA00023136"/>
    </source>
</evidence>
<comment type="caution">
    <text evidence="7">The sequence shown here is derived from an EMBL/GenBank/DDBJ whole genome shotgun (WGS) entry which is preliminary data.</text>
</comment>
<keyword evidence="2" id="KW-1003">Cell membrane</keyword>
<dbReference type="EMBL" id="JAAAML010000003">
    <property type="protein sequence ID" value="MCO6409967.1"/>
    <property type="molecule type" value="Genomic_DNA"/>
</dbReference>
<dbReference type="RefSeq" id="WP_193217285.1">
    <property type="nucleotide sequence ID" value="NZ_JAAAML010000003.1"/>
</dbReference>
<sequence length="401" mass="43585">MKQIERYIFRRMSSLTFWSLSAVTLLVLTTQVLIRVNVLTTTGQAFGAFAMLAATLIPSVVPIVAAFALLIGVSQVLSSMNSDSELVVVEAAGVPPTTVLKPVLALSAAISLMVLVVSNFIEPWANGKLYDVIAEAQSDLFSVAVRSGAFMKLEDGLYVQVNEKLPGGELGGIFLSDTRTEGNETIYYARSGVIRKSEETDTNILYLVDGELQQQDLSNNRISIVTFSSYALDMAAFVPAGGSAAKRPNERSTLYLLDPDPDDYYYTGPKNMIQQELVKRFSTWTYPLAFGLVAFSFLGKARSNRHEQFQNGALVAAIALSARGLGFYSTEAAGISPVMEAISYLVPVSLIVVFGFLTISGRALTIPKAWAQLNNRLFDNLSGLLERFQGNREKPGEGRSA</sequence>
<keyword evidence="4 6" id="KW-1133">Transmembrane helix</keyword>
<dbReference type="Pfam" id="PF03739">
    <property type="entry name" value="LptF_LptG"/>
    <property type="match status" value="1"/>
</dbReference>
<dbReference type="PANTHER" id="PTHR33529:SF6">
    <property type="entry name" value="YJGP_YJGQ FAMILY PERMEASE"/>
    <property type="match status" value="1"/>
</dbReference>
<protein>
    <submittedName>
        <fullName evidence="7">LptF/LptG family permease</fullName>
    </submittedName>
</protein>
<reference evidence="7 8" key="1">
    <citation type="submission" date="2020-01" db="EMBL/GenBank/DDBJ databases">
        <title>Genomes of bacteria type strains.</title>
        <authorList>
            <person name="Chen J."/>
            <person name="Zhu S."/>
            <person name="Yang J."/>
        </authorList>
    </citation>
    <scope>NUCLEOTIDE SEQUENCE [LARGE SCALE GENOMIC DNA]</scope>
    <source>
        <strain evidence="7 8">DSM 16655</strain>
    </source>
</reference>
<keyword evidence="5 6" id="KW-0472">Membrane</keyword>
<feature type="transmembrane region" description="Helical" evidence="6">
    <location>
        <begin position="12"/>
        <end position="34"/>
    </location>
</feature>
<gene>
    <name evidence="7" type="ORF">GTW23_17420</name>
</gene>
<organism evidence="7 8">
    <name type="scientific">Hoeflea alexandrii</name>
    <dbReference type="NCBI Taxonomy" id="288436"/>
    <lineage>
        <taxon>Bacteria</taxon>
        <taxon>Pseudomonadati</taxon>
        <taxon>Pseudomonadota</taxon>
        <taxon>Alphaproteobacteria</taxon>
        <taxon>Hyphomicrobiales</taxon>
        <taxon>Rhizobiaceae</taxon>
        <taxon>Hoeflea</taxon>
    </lineage>
</organism>
<name>A0ABT1CUT7_9HYPH</name>
<evidence type="ECO:0000256" key="4">
    <source>
        <dbReference type="ARBA" id="ARBA00022989"/>
    </source>
</evidence>
<comment type="subcellular location">
    <subcellularLocation>
        <location evidence="1">Cell membrane</location>
        <topology evidence="1">Multi-pass membrane protein</topology>
    </subcellularLocation>
</comment>
<evidence type="ECO:0000256" key="1">
    <source>
        <dbReference type="ARBA" id="ARBA00004651"/>
    </source>
</evidence>
<evidence type="ECO:0000256" key="6">
    <source>
        <dbReference type="SAM" id="Phobius"/>
    </source>
</evidence>
<evidence type="ECO:0000313" key="7">
    <source>
        <dbReference type="EMBL" id="MCO6409967.1"/>
    </source>
</evidence>
<evidence type="ECO:0000313" key="8">
    <source>
        <dbReference type="Proteomes" id="UP001320715"/>
    </source>
</evidence>
<evidence type="ECO:0000256" key="3">
    <source>
        <dbReference type="ARBA" id="ARBA00022692"/>
    </source>
</evidence>
<dbReference type="InterPro" id="IPR005495">
    <property type="entry name" value="LptG/LptF_permease"/>
</dbReference>